<gene>
    <name evidence="8" type="ORF">CWE10_00710</name>
</gene>
<dbReference type="Pfam" id="PF01292">
    <property type="entry name" value="Ni_hydr_CYTB"/>
    <property type="match status" value="1"/>
</dbReference>
<dbReference type="PANTHER" id="PTHR30074:SF6">
    <property type="entry name" value="FORMATE DEHYDROGENASE GAMMA SUBUNIT"/>
    <property type="match status" value="1"/>
</dbReference>
<evidence type="ECO:0000256" key="4">
    <source>
        <dbReference type="ARBA" id="ARBA00022989"/>
    </source>
</evidence>
<evidence type="ECO:0000256" key="5">
    <source>
        <dbReference type="ARBA" id="ARBA00023136"/>
    </source>
</evidence>
<dbReference type="PANTHER" id="PTHR30074">
    <property type="entry name" value="FORMATE DEHYDROGENASE, NITRATE-INDUCIBLE, CYTOCHROME B556 FDN SUBUNIT"/>
    <property type="match status" value="1"/>
</dbReference>
<keyword evidence="3 6" id="KW-0812">Transmembrane</keyword>
<evidence type="ECO:0000256" key="2">
    <source>
        <dbReference type="ARBA" id="ARBA00022475"/>
    </source>
</evidence>
<dbReference type="Gene3D" id="1.20.950.20">
    <property type="entry name" value="Transmembrane di-heme cytochromes, Chain C"/>
    <property type="match status" value="1"/>
</dbReference>
<evidence type="ECO:0000256" key="6">
    <source>
        <dbReference type="SAM" id="Phobius"/>
    </source>
</evidence>
<proteinExistence type="predicted"/>
<dbReference type="GO" id="GO:0009326">
    <property type="term" value="C:formate dehydrogenase complex"/>
    <property type="evidence" value="ECO:0007669"/>
    <property type="project" value="TreeGrafter"/>
</dbReference>
<reference evidence="8" key="1">
    <citation type="submission" date="2017-11" db="EMBL/GenBank/DDBJ databases">
        <title>Three new genomes from thermophilic consortium.</title>
        <authorList>
            <person name="Quaggio R."/>
            <person name="Amgarten D."/>
            <person name="Setubal J.C."/>
        </authorList>
    </citation>
    <scope>NUCLEOTIDE SEQUENCE</scope>
    <source>
        <strain evidence="8">ZCTH01-B2</strain>
    </source>
</reference>
<evidence type="ECO:0000313" key="8">
    <source>
        <dbReference type="EMBL" id="MBY6274728.1"/>
    </source>
</evidence>
<dbReference type="GO" id="GO:0009055">
    <property type="term" value="F:electron transfer activity"/>
    <property type="evidence" value="ECO:0007669"/>
    <property type="project" value="InterPro"/>
</dbReference>
<evidence type="ECO:0000259" key="7">
    <source>
        <dbReference type="Pfam" id="PF01292"/>
    </source>
</evidence>
<sequence length="249" mass="27813">MAARLEGGSHVAHAKGSIKKFSRTQVLFHWLYAGSWIVLALTGSIFLWRGNPAEPAAGLGPLLHGSVGQTLRLVHRIAAIGLMFSPLVWLLGDPKTVWPDLKELFTLTKNDLKYMLIAPLYYTTGKGHLPPQGKFNGGHKVNFYVVFLTYFTFIGSGLVMWFGRGAVSDEAFHAAQFIHSLSFWLGSGLFLLHFYLTAVHPFTRRSLSAMVDGWTELQYARLEHGEWVEREIRNGTAQIRESEQAAAAR</sequence>
<keyword evidence="4 6" id="KW-1133">Transmembrane helix</keyword>
<evidence type="ECO:0000256" key="3">
    <source>
        <dbReference type="ARBA" id="ARBA00022692"/>
    </source>
</evidence>
<dbReference type="Proteomes" id="UP000732377">
    <property type="component" value="Unassembled WGS sequence"/>
</dbReference>
<dbReference type="GO" id="GO:0022904">
    <property type="term" value="P:respiratory electron transport chain"/>
    <property type="evidence" value="ECO:0007669"/>
    <property type="project" value="InterPro"/>
</dbReference>
<dbReference type="InterPro" id="IPR016174">
    <property type="entry name" value="Di-haem_cyt_TM"/>
</dbReference>
<dbReference type="InterPro" id="IPR051817">
    <property type="entry name" value="FDH_cytochrome_b556_subunit"/>
</dbReference>
<dbReference type="AlphaFoldDB" id="A0A953I5N4"/>
<comment type="subcellular location">
    <subcellularLocation>
        <location evidence="1">Cell membrane</location>
        <topology evidence="1">Multi-pass membrane protein</topology>
    </subcellularLocation>
</comment>
<keyword evidence="2" id="KW-1003">Cell membrane</keyword>
<accession>A0A953I5N4</accession>
<dbReference type="EMBL" id="PIUK01000003">
    <property type="protein sequence ID" value="MBY6274728.1"/>
    <property type="molecule type" value="Genomic_DNA"/>
</dbReference>
<evidence type="ECO:0000313" key="9">
    <source>
        <dbReference type="Proteomes" id="UP000732377"/>
    </source>
</evidence>
<feature type="transmembrane region" description="Helical" evidence="6">
    <location>
        <begin position="174"/>
        <end position="196"/>
    </location>
</feature>
<dbReference type="GO" id="GO:0015944">
    <property type="term" value="P:formate oxidation"/>
    <property type="evidence" value="ECO:0007669"/>
    <property type="project" value="TreeGrafter"/>
</dbReference>
<comment type="caution">
    <text evidence="8">The sequence shown here is derived from an EMBL/GenBank/DDBJ whole genome shotgun (WGS) entry which is preliminary data.</text>
</comment>
<organism evidence="8 9">
    <name type="scientific">Symbiobacterium thermophilum</name>
    <dbReference type="NCBI Taxonomy" id="2734"/>
    <lineage>
        <taxon>Bacteria</taxon>
        <taxon>Bacillati</taxon>
        <taxon>Bacillota</taxon>
        <taxon>Clostridia</taxon>
        <taxon>Eubacteriales</taxon>
        <taxon>Symbiobacteriaceae</taxon>
        <taxon>Symbiobacterium</taxon>
    </lineage>
</organism>
<dbReference type="GO" id="GO:0036397">
    <property type="term" value="F:formate dehydrogenase (quinone) activity"/>
    <property type="evidence" value="ECO:0007669"/>
    <property type="project" value="TreeGrafter"/>
</dbReference>
<dbReference type="GO" id="GO:0005886">
    <property type="term" value="C:plasma membrane"/>
    <property type="evidence" value="ECO:0007669"/>
    <property type="project" value="UniProtKB-SubCell"/>
</dbReference>
<feature type="transmembrane region" description="Helical" evidence="6">
    <location>
        <begin position="27"/>
        <end position="48"/>
    </location>
</feature>
<feature type="domain" description="Cytochrome b561 bacterial/Ni-hydrogenase" evidence="7">
    <location>
        <begin position="21"/>
        <end position="213"/>
    </location>
</feature>
<dbReference type="GO" id="GO:0009061">
    <property type="term" value="P:anaerobic respiration"/>
    <property type="evidence" value="ECO:0007669"/>
    <property type="project" value="TreeGrafter"/>
</dbReference>
<feature type="transmembrane region" description="Helical" evidence="6">
    <location>
        <begin position="141"/>
        <end position="162"/>
    </location>
</feature>
<keyword evidence="5 6" id="KW-0472">Membrane</keyword>
<protein>
    <recommendedName>
        <fullName evidence="7">Cytochrome b561 bacterial/Ni-hydrogenase domain-containing protein</fullName>
    </recommendedName>
</protein>
<evidence type="ECO:0000256" key="1">
    <source>
        <dbReference type="ARBA" id="ARBA00004651"/>
    </source>
</evidence>
<dbReference type="SUPFAM" id="SSF81342">
    <property type="entry name" value="Transmembrane di-heme cytochromes"/>
    <property type="match status" value="1"/>
</dbReference>
<name>A0A953I5N4_SYMTR</name>
<dbReference type="InterPro" id="IPR011577">
    <property type="entry name" value="Cyt_b561_bac/Ni-Hgenase"/>
</dbReference>
<feature type="transmembrane region" description="Helical" evidence="6">
    <location>
        <begin position="73"/>
        <end position="92"/>
    </location>
</feature>